<feature type="compositionally biased region" description="Low complexity" evidence="4">
    <location>
        <begin position="227"/>
        <end position="244"/>
    </location>
</feature>
<evidence type="ECO:0000313" key="6">
    <source>
        <dbReference type="Proteomes" id="UP000095280"/>
    </source>
</evidence>
<evidence type="ECO:0000256" key="1">
    <source>
        <dbReference type="ARBA" id="ARBA00010528"/>
    </source>
</evidence>
<dbReference type="InterPro" id="IPR025755">
    <property type="entry name" value="Ribos_uL4_C_dom"/>
</dbReference>
<dbReference type="GO" id="GO:0006412">
    <property type="term" value="P:translation"/>
    <property type="evidence" value="ECO:0007669"/>
    <property type="project" value="InterPro"/>
</dbReference>
<dbReference type="Pfam" id="PF14374">
    <property type="entry name" value="Ribos_L4_asso_C"/>
    <property type="match status" value="1"/>
</dbReference>
<dbReference type="PANTHER" id="PTHR19431">
    <property type="entry name" value="60S RIBOSOMAL PROTEIN L4"/>
    <property type="match status" value="1"/>
</dbReference>
<dbReference type="InterPro" id="IPR023574">
    <property type="entry name" value="Ribosomal_uL4_dom_sf"/>
</dbReference>
<keyword evidence="6" id="KW-1185">Reference proteome</keyword>
<name>A0A1I8FAZ1_9PLAT</name>
<feature type="region of interest" description="Disordered" evidence="4">
    <location>
        <begin position="639"/>
        <end position="658"/>
    </location>
</feature>
<comment type="similarity">
    <text evidence="1">Belongs to the universal ribosomal protein uL4 family.</text>
</comment>
<feature type="compositionally biased region" description="Basic residues" evidence="4">
    <location>
        <begin position="271"/>
        <end position="284"/>
    </location>
</feature>
<proteinExistence type="inferred from homology"/>
<dbReference type="Proteomes" id="UP000095280">
    <property type="component" value="Unplaced"/>
</dbReference>
<evidence type="ECO:0000256" key="4">
    <source>
        <dbReference type="SAM" id="MobiDB-lite"/>
    </source>
</evidence>
<dbReference type="Gene3D" id="3.40.1370.10">
    <property type="match status" value="1"/>
</dbReference>
<evidence type="ECO:0000313" key="7">
    <source>
        <dbReference type="WBParaSite" id="maker-unitig_26743-snap-gene-0.2-mRNA-1"/>
    </source>
</evidence>
<protein>
    <submittedName>
        <fullName evidence="7">Ribos_L4_asso_C domain-containing protein</fullName>
    </submittedName>
</protein>
<dbReference type="GO" id="GO:0005840">
    <property type="term" value="C:ribosome"/>
    <property type="evidence" value="ECO:0007669"/>
    <property type="project" value="UniProtKB-KW"/>
</dbReference>
<evidence type="ECO:0000256" key="2">
    <source>
        <dbReference type="ARBA" id="ARBA00022980"/>
    </source>
</evidence>
<feature type="compositionally biased region" description="Pro residues" evidence="4">
    <location>
        <begin position="391"/>
        <end position="401"/>
    </location>
</feature>
<sequence length="713" mass="76265">PAGHRIEKISEVPLVVSDSVQDLKKTKEAVAFLKRVKAWPDIQKVYASQRFRAGRGKMRNRARIQKRGPLVIYAKDNGLCRAFRNIPGVTLICVSRLNLLKLAPGGHLGRFVIWSESAFRQLDQIYAKSKLPDNKMASTDLTGILRSDEVKAAVRPRQARQARAVLKKNPLKNVNVMAKLNPYALVLKRKAILAQRKALAKKRKADAPASSQKQQQKKQPAAKKAKQAAVKGKAVKNSAVAKAASPIHRRSHLHGSCRPGPDAASTTTTTTRRRRRRRQCRPHRPGQPGAETPASPTFQARIWQSKPAVNKLNRCESSPQQAALASRRWPHLPSWRGSRPSRRPPPRSPTPPADTPVAAAAATADAAPADAGALAAAATAPATPTLAALLWPPPPPPPMLAPTPAGANRLPTPPPLPLPPLPPAETLTLVEDATPMEVPMPPPPPRAAAAAAEVAQLNVPIVKRQSGNAGIVGMHGQPVDRSVQPDGGEGGGQLAHVPQAQHSVRAAANDSLRTGECGAGDGARGTKIPESLKLDKRQPLASPDSNQSRLANHFCRASGAANRGAGSGSGQIVARVSRIRWAPGIARSPSIEFRSEAKRMKPNGIKRTSRAWPRYSDHRQLSPIVCNQPDSRCRPARAAATKIPSRESPTGPRRAVGVTQQPGANWQVREGNKAQTGHDSTLVWAACLSFDSLVDCIAGWLLVAADGPVLIAG</sequence>
<feature type="region of interest" description="Disordered" evidence="4">
    <location>
        <begin position="388"/>
        <end position="425"/>
    </location>
</feature>
<dbReference type="Pfam" id="PF00573">
    <property type="entry name" value="Ribosomal_L4"/>
    <property type="match status" value="1"/>
</dbReference>
<keyword evidence="3" id="KW-0687">Ribonucleoprotein</keyword>
<dbReference type="InterPro" id="IPR045240">
    <property type="entry name" value="Ribosomal_uL4_euk/arch"/>
</dbReference>
<dbReference type="InterPro" id="IPR002136">
    <property type="entry name" value="Ribosomal_uL4"/>
</dbReference>
<feature type="compositionally biased region" description="Pro residues" evidence="4">
    <location>
        <begin position="411"/>
        <end position="423"/>
    </location>
</feature>
<dbReference type="AlphaFoldDB" id="A0A1I8FAZ1"/>
<organism evidence="6 7">
    <name type="scientific">Macrostomum lignano</name>
    <dbReference type="NCBI Taxonomy" id="282301"/>
    <lineage>
        <taxon>Eukaryota</taxon>
        <taxon>Metazoa</taxon>
        <taxon>Spiralia</taxon>
        <taxon>Lophotrochozoa</taxon>
        <taxon>Platyhelminthes</taxon>
        <taxon>Rhabditophora</taxon>
        <taxon>Macrostomorpha</taxon>
        <taxon>Macrostomida</taxon>
        <taxon>Macrostomidae</taxon>
        <taxon>Macrostomum</taxon>
    </lineage>
</organism>
<feature type="domain" description="Large ribosomal subunit protein uL4 C-terminal" evidence="5">
    <location>
        <begin position="130"/>
        <end position="198"/>
    </location>
</feature>
<keyword evidence="2" id="KW-0689">Ribosomal protein</keyword>
<feature type="region of interest" description="Disordered" evidence="4">
    <location>
        <begin position="475"/>
        <end position="548"/>
    </location>
</feature>
<feature type="region of interest" description="Disordered" evidence="4">
    <location>
        <begin position="311"/>
        <end position="364"/>
    </location>
</feature>
<feature type="compositionally biased region" description="Low complexity" evidence="4">
    <location>
        <begin position="207"/>
        <end position="219"/>
    </location>
</feature>
<dbReference type="GO" id="GO:1990904">
    <property type="term" value="C:ribonucleoprotein complex"/>
    <property type="evidence" value="ECO:0007669"/>
    <property type="project" value="UniProtKB-KW"/>
</dbReference>
<dbReference type="GO" id="GO:0003735">
    <property type="term" value="F:structural constituent of ribosome"/>
    <property type="evidence" value="ECO:0007669"/>
    <property type="project" value="InterPro"/>
</dbReference>
<accession>A0A1I8FAZ1</accession>
<evidence type="ECO:0000259" key="5">
    <source>
        <dbReference type="Pfam" id="PF14374"/>
    </source>
</evidence>
<reference evidence="7" key="1">
    <citation type="submission" date="2016-11" db="UniProtKB">
        <authorList>
            <consortium name="WormBaseParasite"/>
        </authorList>
    </citation>
    <scope>IDENTIFICATION</scope>
</reference>
<feature type="compositionally biased region" description="Low complexity" evidence="4">
    <location>
        <begin position="355"/>
        <end position="364"/>
    </location>
</feature>
<evidence type="ECO:0000256" key="3">
    <source>
        <dbReference type="ARBA" id="ARBA00023274"/>
    </source>
</evidence>
<dbReference type="SUPFAM" id="SSF52166">
    <property type="entry name" value="Ribosomal protein L4"/>
    <property type="match status" value="1"/>
</dbReference>
<feature type="region of interest" description="Disordered" evidence="4">
    <location>
        <begin position="198"/>
        <end position="298"/>
    </location>
</feature>
<dbReference type="WBParaSite" id="maker-unitig_26743-snap-gene-0.2-mRNA-1">
    <property type="protein sequence ID" value="maker-unitig_26743-snap-gene-0.2-mRNA-1"/>
    <property type="gene ID" value="maker-unitig_26743-snap-gene-0.2"/>
</dbReference>